<dbReference type="Gramene" id="TraesJAG3D03G01870730.1">
    <property type="protein sequence ID" value="TraesJAG3D03G01870730.1.CDS1"/>
    <property type="gene ID" value="TraesJAG3D03G01870730"/>
</dbReference>
<dbReference type="Gramene" id="TraesNOR3D03G01889200.1">
    <property type="protein sequence ID" value="TraesNOR3D03G01889200.1.CDS1"/>
    <property type="gene ID" value="TraesNOR3D03G01889200"/>
</dbReference>
<dbReference type="Gramene" id="TraesPARA_EIv1.0_1093630.1">
    <property type="protein sequence ID" value="TraesPARA_EIv1.0_1093630.1.CDS1"/>
    <property type="gene ID" value="TraesPARA_EIv1.0_1093630"/>
</dbReference>
<dbReference type="Gramene" id="TraesRN3D0100429700.1">
    <property type="protein sequence ID" value="TraesRN3D0100429700.1"/>
    <property type="gene ID" value="TraesRN3D0100429700"/>
</dbReference>
<dbReference type="Proteomes" id="UP000019116">
    <property type="component" value="Chromosome Un"/>
</dbReference>
<evidence type="ECO:0000313" key="3">
    <source>
        <dbReference type="Proteomes" id="UP000019116"/>
    </source>
</evidence>
<dbReference type="Gramene" id="TraesMAC3D03G01860620.1">
    <property type="protein sequence ID" value="TraesMAC3D03G01860620.1.CDS1"/>
    <property type="gene ID" value="TraesMAC3D03G01860620"/>
</dbReference>
<dbReference type="Gramene" id="TraesJAG3D03G01870740.1">
    <property type="protein sequence ID" value="TraesJAG3D03G01870740.1.CDS1"/>
    <property type="gene ID" value="TraesJAG3D03G01870740"/>
</dbReference>
<dbReference type="Gramene" id="TraesJUL3D03G01880070.1">
    <property type="protein sequence ID" value="TraesJUL3D03G01880070.1.CDS1"/>
    <property type="gene ID" value="TraesJUL3D03G01880070"/>
</dbReference>
<protein>
    <submittedName>
        <fullName evidence="2">Uncharacterized protein</fullName>
    </submittedName>
</protein>
<reference evidence="2" key="1">
    <citation type="submission" date="2018-08" db="EMBL/GenBank/DDBJ databases">
        <authorList>
            <person name="Rossello M."/>
        </authorList>
    </citation>
    <scope>NUCLEOTIDE SEQUENCE [LARGE SCALE GENOMIC DNA]</scope>
    <source>
        <strain evidence="2">cv. Chinese Spring</strain>
    </source>
</reference>
<dbReference type="Gramene" id="TraesRN3B0100506600.1">
    <property type="protein sequence ID" value="TraesRN3B0100506600.1"/>
    <property type="gene ID" value="TraesRN3B0100506600"/>
</dbReference>
<organism evidence="2">
    <name type="scientific">Triticum aestivum</name>
    <name type="common">Wheat</name>
    <dbReference type="NCBI Taxonomy" id="4565"/>
    <lineage>
        <taxon>Eukaryota</taxon>
        <taxon>Viridiplantae</taxon>
        <taxon>Streptophyta</taxon>
        <taxon>Embryophyta</taxon>
        <taxon>Tracheophyta</taxon>
        <taxon>Spermatophyta</taxon>
        <taxon>Magnoliopsida</taxon>
        <taxon>Liliopsida</taxon>
        <taxon>Poales</taxon>
        <taxon>Poaceae</taxon>
        <taxon>BOP clade</taxon>
        <taxon>Pooideae</taxon>
        <taxon>Triticodae</taxon>
        <taxon>Triticeae</taxon>
        <taxon>Triticinae</taxon>
        <taxon>Triticum</taxon>
    </lineage>
</organism>
<accession>A0A341ZLR6</accession>
<feature type="signal peptide" evidence="1">
    <location>
        <begin position="1"/>
        <end position="31"/>
    </location>
</feature>
<dbReference type="Gramene" id="TraesROB_scaffold_318345_01G000100.1">
    <property type="protein sequence ID" value="TraesROB_scaffold_318345_01G000100.1"/>
    <property type="gene ID" value="TraesROB_scaffold_318345_01G000100"/>
</dbReference>
<dbReference type="Gramene" id="TraesCS3D03G0408100.1">
    <property type="protein sequence ID" value="TraesCS3D03G0408100.1.CDS1"/>
    <property type="gene ID" value="TraesCS3D03G0408100"/>
</dbReference>
<dbReference type="EnsemblPlants" id="TraesCSU02G158500.1">
    <property type="protein sequence ID" value="TraesCSU02G158500.1.cds1"/>
    <property type="gene ID" value="TraesCSU02G158500"/>
</dbReference>
<dbReference type="Gramene" id="TraesARI3D03G01894950.1">
    <property type="protein sequence ID" value="TraesARI3D03G01894950.1.CDS1"/>
    <property type="gene ID" value="TraesARI3D03G01894950"/>
</dbReference>
<dbReference type="Gramene" id="TraesNOR3D03G01889190.1">
    <property type="protein sequence ID" value="TraesNOR3D03G01889190.1.CDS1"/>
    <property type="gene ID" value="TraesNOR3D03G01889190"/>
</dbReference>
<evidence type="ECO:0000256" key="1">
    <source>
        <dbReference type="SAM" id="SignalP"/>
    </source>
</evidence>
<dbReference type="EnsemblPlants" id="TraesCS3D02G187700.1">
    <property type="protein sequence ID" value="TraesCS3D02G187700.1.cds1"/>
    <property type="gene ID" value="TraesCS3D02G187700"/>
</dbReference>
<dbReference type="Gramene" id="TraesJUL3D03G01880080.1">
    <property type="protein sequence ID" value="TraesJUL3D03G01880080.1.CDS1"/>
    <property type="gene ID" value="TraesJUL3D03G01880080"/>
</dbReference>
<name>A0A341ZLR6_WHEAT</name>
<dbReference type="Gramene" id="TraesLAC3D03G01803670.1">
    <property type="protein sequence ID" value="TraesLAC3D03G01803670.1.CDS1"/>
    <property type="gene ID" value="TraesLAC3D03G01803670"/>
</dbReference>
<feature type="chain" id="PRO_5043164243" evidence="1">
    <location>
        <begin position="32"/>
        <end position="65"/>
    </location>
</feature>
<dbReference type="AlphaFoldDB" id="A0A341ZLR6"/>
<dbReference type="Gramene" id="TraesPARA_EIv1.0_1093610.1">
    <property type="protein sequence ID" value="TraesPARA_EIv1.0_1093610.1.CDS1"/>
    <property type="gene ID" value="TraesPARA_EIv1.0_1093610"/>
</dbReference>
<keyword evidence="3" id="KW-1185">Reference proteome</keyword>
<evidence type="ECO:0000313" key="2">
    <source>
        <dbReference type="EnsemblPlants" id="TraesCS3D02G187700.1.cds1"/>
    </source>
</evidence>
<dbReference type="Gramene" id="TraesCAD_scaffold_320102_01G000100.1">
    <property type="protein sequence ID" value="TraesCAD_scaffold_320102_01G000100.1"/>
    <property type="gene ID" value="TraesCAD_scaffold_320102_01G000100"/>
</dbReference>
<dbReference type="Gramene" id="TraesCS3D03G0408200.1">
    <property type="protein sequence ID" value="TraesCS3D03G0408200.1.CDS1"/>
    <property type="gene ID" value="TraesCS3D03G0408200"/>
</dbReference>
<dbReference type="Gramene" id="TraesCS3D02G187700.1">
    <property type="protein sequence ID" value="TraesCS3D02G187700.1.cds1"/>
    <property type="gene ID" value="TraesCS3D02G187700"/>
</dbReference>
<sequence>MAIGHLRDFLVFLLVQVWLFLMMAASAKVQGRHVGVASVPACCTYHVECCQCLTAEAPLATATLP</sequence>
<dbReference type="Gramene" id="TraesRN3D0100429600.1">
    <property type="protein sequence ID" value="TraesRN3D0100429600.1"/>
    <property type="gene ID" value="TraesRN3D0100429600"/>
</dbReference>
<keyword evidence="1" id="KW-0732">Signal</keyword>
<dbReference type="Gramene" id="TraesMAC3D03G01860610.1">
    <property type="protein sequence ID" value="TraesMAC3D03G01860610.1.CDS1"/>
    <property type="gene ID" value="TraesMAC3D03G01860610"/>
</dbReference>
<dbReference type="Gramene" id="TraesCSU02G158500.1">
    <property type="protein sequence ID" value="TraesCSU02G158500.1.cds1"/>
    <property type="gene ID" value="TraesCSU02G158500"/>
</dbReference>
<dbReference type="Gramene" id="TraesARI3D03G01894960.1">
    <property type="protein sequence ID" value="TraesARI3D03G01894960.1.CDS1"/>
    <property type="gene ID" value="TraesARI3D03G01894960"/>
</dbReference>
<dbReference type="Gramene" id="TraesWEE_scaffold_333650_01G000100.1">
    <property type="protein sequence ID" value="TraesWEE_scaffold_333650_01G000100.1"/>
    <property type="gene ID" value="TraesWEE_scaffold_333650_01G000100"/>
</dbReference>
<dbReference type="Gramene" id="TraesCLE_scaffold_335030_01G000100.1">
    <property type="protein sequence ID" value="TraesCLE_scaffold_335030_01G000100.1"/>
    <property type="gene ID" value="TraesCLE_scaffold_335030_01G000100"/>
</dbReference>
<reference evidence="2" key="2">
    <citation type="submission" date="2018-10" db="UniProtKB">
        <authorList>
            <consortium name="EnsemblPlants"/>
        </authorList>
    </citation>
    <scope>IDENTIFICATION</scope>
</reference>
<proteinExistence type="predicted"/>
<dbReference type="Proteomes" id="UP000019116">
    <property type="component" value="Chromosome 3D"/>
</dbReference>
<dbReference type="Gramene" id="TraesSYM3D03G01885200.1">
    <property type="protein sequence ID" value="TraesSYM3D03G01885200.1.CDS1"/>
    <property type="gene ID" value="TraesSYM3D03G01885200"/>
</dbReference>
<dbReference type="Gramene" id="TraesLAC3D03G01803660.1">
    <property type="protein sequence ID" value="TraesLAC3D03G01803660.1.CDS1"/>
    <property type="gene ID" value="TraesLAC3D03G01803660"/>
</dbReference>
<dbReference type="Gramene" id="TraesSYM3D03G01885190.1">
    <property type="protein sequence ID" value="TraesSYM3D03G01885190.1.CDS1"/>
    <property type="gene ID" value="TraesSYM3D03G01885190"/>
</dbReference>